<comment type="similarity">
    <text evidence="1">Belongs to the short-chain dehydrogenases/reductases (SDR) family.</text>
</comment>
<name>A0A1W6ZJ34_9BORD</name>
<dbReference type="Pfam" id="PF13561">
    <property type="entry name" value="adh_short_C2"/>
    <property type="match status" value="1"/>
</dbReference>
<reference evidence="3 4" key="1">
    <citation type="submission" date="2017-05" db="EMBL/GenBank/DDBJ databases">
        <title>Complete and WGS of Bordetella genogroups.</title>
        <authorList>
            <person name="Spilker T."/>
            <person name="LiPuma J."/>
        </authorList>
    </citation>
    <scope>NUCLEOTIDE SEQUENCE [LARGE SCALE GENOMIC DNA]</scope>
    <source>
        <strain evidence="3 4">AU7206</strain>
    </source>
</reference>
<dbReference type="PRINTS" id="PR00080">
    <property type="entry name" value="SDRFAMILY"/>
</dbReference>
<dbReference type="KEGG" id="bgm:CAL15_22135"/>
<dbReference type="PRINTS" id="PR00081">
    <property type="entry name" value="GDHRDH"/>
</dbReference>
<evidence type="ECO:0000256" key="1">
    <source>
        <dbReference type="ARBA" id="ARBA00006484"/>
    </source>
</evidence>
<dbReference type="SUPFAM" id="SSF51735">
    <property type="entry name" value="NAD(P)-binding Rossmann-fold domains"/>
    <property type="match status" value="1"/>
</dbReference>
<evidence type="ECO:0000313" key="3">
    <source>
        <dbReference type="EMBL" id="ARP96824.1"/>
    </source>
</evidence>
<proteinExistence type="inferred from homology"/>
<evidence type="ECO:0000256" key="2">
    <source>
        <dbReference type="ARBA" id="ARBA00023002"/>
    </source>
</evidence>
<dbReference type="InterPro" id="IPR002347">
    <property type="entry name" value="SDR_fam"/>
</dbReference>
<accession>A0A1W6ZJ34</accession>
<keyword evidence="4" id="KW-1185">Reference proteome</keyword>
<dbReference type="GO" id="GO:0016491">
    <property type="term" value="F:oxidoreductase activity"/>
    <property type="evidence" value="ECO:0007669"/>
    <property type="project" value="UniProtKB-KW"/>
</dbReference>
<gene>
    <name evidence="3" type="ORF">CAL15_22135</name>
</gene>
<evidence type="ECO:0000313" key="4">
    <source>
        <dbReference type="Proteomes" id="UP000194161"/>
    </source>
</evidence>
<keyword evidence="2" id="KW-0560">Oxidoreductase</keyword>
<dbReference type="PANTHER" id="PTHR43639">
    <property type="entry name" value="OXIDOREDUCTASE, SHORT-CHAIN DEHYDROGENASE/REDUCTASE FAMILY (AFU_ORTHOLOGUE AFUA_5G02870)"/>
    <property type="match status" value="1"/>
</dbReference>
<protein>
    <submittedName>
        <fullName evidence="3">3-oxoacyl-ACP reductase</fullName>
    </submittedName>
</protein>
<sequence length="259" mass="27439">MSATMKFTGKVVLVTGASRGIGAEIARAFAREGATVVVNYLSNAAAAQEVVAQCQAAGGDAWAVQADVGSHGAVRAMVDGIVLETGRLDVVVNNALRAYAFDPRRRTAFDSLQWQDYQQQFDGAVGAAFNVCHAALPHFKQRAQGCIVNIATNLVEHPVVPYHDYTTAKAALVAFSRNLAAELGPFGIRVNCVAPGLVYPTQASGATQESFRESLIAATPLRRIAQPEDVAGPVLFLASEWSGFMTGQVLFVDGGLVMR</sequence>
<dbReference type="FunFam" id="3.40.50.720:FF:000084">
    <property type="entry name" value="Short-chain dehydrogenase reductase"/>
    <property type="match status" value="1"/>
</dbReference>
<dbReference type="RefSeq" id="WP_086080472.1">
    <property type="nucleotide sequence ID" value="NZ_CP021111.1"/>
</dbReference>
<dbReference type="STRING" id="463040.CAL15_22135"/>
<dbReference type="OrthoDB" id="7301144at2"/>
<dbReference type="Proteomes" id="UP000194161">
    <property type="component" value="Chromosome"/>
</dbReference>
<dbReference type="EMBL" id="CP021111">
    <property type="protein sequence ID" value="ARP96824.1"/>
    <property type="molecule type" value="Genomic_DNA"/>
</dbReference>
<dbReference type="PANTHER" id="PTHR43639:SF1">
    <property type="entry name" value="SHORT-CHAIN DEHYDROGENASE_REDUCTASE FAMILY PROTEIN"/>
    <property type="match status" value="1"/>
</dbReference>
<dbReference type="NCBIfam" id="NF006393">
    <property type="entry name" value="PRK08642.1"/>
    <property type="match status" value="1"/>
</dbReference>
<dbReference type="AlphaFoldDB" id="A0A1W6ZJ34"/>
<organism evidence="3 4">
    <name type="scientific">Bordetella genomosp. 13</name>
    <dbReference type="NCBI Taxonomy" id="463040"/>
    <lineage>
        <taxon>Bacteria</taxon>
        <taxon>Pseudomonadati</taxon>
        <taxon>Pseudomonadota</taxon>
        <taxon>Betaproteobacteria</taxon>
        <taxon>Burkholderiales</taxon>
        <taxon>Alcaligenaceae</taxon>
        <taxon>Bordetella</taxon>
    </lineage>
</organism>
<dbReference type="InterPro" id="IPR036291">
    <property type="entry name" value="NAD(P)-bd_dom_sf"/>
</dbReference>
<dbReference type="Gene3D" id="3.40.50.720">
    <property type="entry name" value="NAD(P)-binding Rossmann-like Domain"/>
    <property type="match status" value="1"/>
</dbReference>